<dbReference type="EMBL" id="BAAAPU010000007">
    <property type="protein sequence ID" value="GAA1983152.1"/>
    <property type="molecule type" value="Genomic_DNA"/>
</dbReference>
<protein>
    <submittedName>
        <fullName evidence="1">Uncharacterized protein</fullName>
    </submittedName>
</protein>
<dbReference type="Proteomes" id="UP001500013">
    <property type="component" value="Unassembled WGS sequence"/>
</dbReference>
<keyword evidence="2" id="KW-1185">Reference proteome</keyword>
<name>A0ABN2SAF7_9MICO</name>
<organism evidence="1 2">
    <name type="scientific">Terrabacter lapilli</name>
    <dbReference type="NCBI Taxonomy" id="436231"/>
    <lineage>
        <taxon>Bacteria</taxon>
        <taxon>Bacillati</taxon>
        <taxon>Actinomycetota</taxon>
        <taxon>Actinomycetes</taxon>
        <taxon>Micrococcales</taxon>
        <taxon>Intrasporangiaceae</taxon>
        <taxon>Terrabacter</taxon>
    </lineage>
</organism>
<accession>A0ABN2SAF7</accession>
<evidence type="ECO:0000313" key="2">
    <source>
        <dbReference type="Proteomes" id="UP001500013"/>
    </source>
</evidence>
<comment type="caution">
    <text evidence="1">The sequence shown here is derived from an EMBL/GenBank/DDBJ whole genome shotgun (WGS) entry which is preliminary data.</text>
</comment>
<proteinExistence type="predicted"/>
<reference evidence="1 2" key="1">
    <citation type="journal article" date="2019" name="Int. J. Syst. Evol. Microbiol.">
        <title>The Global Catalogue of Microorganisms (GCM) 10K type strain sequencing project: providing services to taxonomists for standard genome sequencing and annotation.</title>
        <authorList>
            <consortium name="The Broad Institute Genomics Platform"/>
            <consortium name="The Broad Institute Genome Sequencing Center for Infectious Disease"/>
            <person name="Wu L."/>
            <person name="Ma J."/>
        </authorList>
    </citation>
    <scope>NUCLEOTIDE SEQUENCE [LARGE SCALE GENOMIC DNA]</scope>
    <source>
        <strain evidence="1 2">JCM 15628</strain>
    </source>
</reference>
<evidence type="ECO:0000313" key="1">
    <source>
        <dbReference type="EMBL" id="GAA1983152.1"/>
    </source>
</evidence>
<sequence>MAGIDPAKLPSTASAVVTVLGKLPPTLNGHPVTKRTKTLVDYADGTGLEAQPLVEAAGQGITMAQFWPHLEAGHPGDFTVTSHSKPGEPLLWLTADGQPPYQAIVAAVASPTGSWVFAVEAPSEKAANDLLTALRAALA</sequence>
<gene>
    <name evidence="1" type="ORF">GCM10009817_25690</name>
</gene>